<dbReference type="InterPro" id="IPR009057">
    <property type="entry name" value="Homeodomain-like_sf"/>
</dbReference>
<keyword evidence="1 2" id="KW-0238">DNA-binding</keyword>
<evidence type="ECO:0000256" key="2">
    <source>
        <dbReference type="PROSITE-ProRule" id="PRU00335"/>
    </source>
</evidence>
<accession>A0A4R6UUC9</accession>
<dbReference type="InterPro" id="IPR036271">
    <property type="entry name" value="Tet_transcr_reg_TetR-rel_C_sf"/>
</dbReference>
<evidence type="ECO:0000313" key="6">
    <source>
        <dbReference type="Proteomes" id="UP000295705"/>
    </source>
</evidence>
<dbReference type="SUPFAM" id="SSF48498">
    <property type="entry name" value="Tetracyclin repressor-like, C-terminal domain"/>
    <property type="match status" value="1"/>
</dbReference>
<dbReference type="OrthoDB" id="1669699at2"/>
<dbReference type="GO" id="GO:0000976">
    <property type="term" value="F:transcription cis-regulatory region binding"/>
    <property type="evidence" value="ECO:0007669"/>
    <property type="project" value="TreeGrafter"/>
</dbReference>
<feature type="DNA-binding region" description="H-T-H motif" evidence="2">
    <location>
        <begin position="57"/>
        <end position="76"/>
    </location>
</feature>
<dbReference type="InterPro" id="IPR050109">
    <property type="entry name" value="HTH-type_TetR-like_transc_reg"/>
</dbReference>
<dbReference type="SUPFAM" id="SSF46689">
    <property type="entry name" value="Homeodomain-like"/>
    <property type="match status" value="1"/>
</dbReference>
<gene>
    <name evidence="5" type="ORF">EV188_109167</name>
</gene>
<comment type="caution">
    <text evidence="5">The sequence shown here is derived from an EMBL/GenBank/DDBJ whole genome shotgun (WGS) entry which is preliminary data.</text>
</comment>
<feature type="compositionally biased region" description="Low complexity" evidence="3">
    <location>
        <begin position="1"/>
        <end position="12"/>
    </location>
</feature>
<feature type="domain" description="HTH tetR-type" evidence="4">
    <location>
        <begin position="34"/>
        <end position="94"/>
    </location>
</feature>
<keyword evidence="6" id="KW-1185">Reference proteome</keyword>
<organism evidence="5 6">
    <name type="scientific">Actinomycetospora succinea</name>
    <dbReference type="NCBI Taxonomy" id="663603"/>
    <lineage>
        <taxon>Bacteria</taxon>
        <taxon>Bacillati</taxon>
        <taxon>Actinomycetota</taxon>
        <taxon>Actinomycetes</taxon>
        <taxon>Pseudonocardiales</taxon>
        <taxon>Pseudonocardiaceae</taxon>
        <taxon>Actinomycetospora</taxon>
    </lineage>
</organism>
<dbReference type="PRINTS" id="PR00455">
    <property type="entry name" value="HTHTETR"/>
</dbReference>
<evidence type="ECO:0000256" key="3">
    <source>
        <dbReference type="SAM" id="MobiDB-lite"/>
    </source>
</evidence>
<feature type="region of interest" description="Disordered" evidence="3">
    <location>
        <begin position="1"/>
        <end position="32"/>
    </location>
</feature>
<dbReference type="InterPro" id="IPR041490">
    <property type="entry name" value="KstR2_TetR_C"/>
</dbReference>
<evidence type="ECO:0000256" key="1">
    <source>
        <dbReference type="ARBA" id="ARBA00023125"/>
    </source>
</evidence>
<dbReference type="Pfam" id="PF00440">
    <property type="entry name" value="TetR_N"/>
    <property type="match status" value="1"/>
</dbReference>
<dbReference type="PANTHER" id="PTHR30055:SF237">
    <property type="entry name" value="TRANSCRIPTIONAL REPRESSOR MCE3R"/>
    <property type="match status" value="1"/>
</dbReference>
<dbReference type="PROSITE" id="PS50977">
    <property type="entry name" value="HTH_TETR_2"/>
    <property type="match status" value="1"/>
</dbReference>
<dbReference type="PANTHER" id="PTHR30055">
    <property type="entry name" value="HTH-TYPE TRANSCRIPTIONAL REGULATOR RUTR"/>
    <property type="match status" value="1"/>
</dbReference>
<evidence type="ECO:0000313" key="5">
    <source>
        <dbReference type="EMBL" id="TDQ50958.1"/>
    </source>
</evidence>
<dbReference type="GO" id="GO:0003700">
    <property type="term" value="F:DNA-binding transcription factor activity"/>
    <property type="evidence" value="ECO:0007669"/>
    <property type="project" value="TreeGrafter"/>
</dbReference>
<reference evidence="5 6" key="1">
    <citation type="submission" date="2019-03" db="EMBL/GenBank/DDBJ databases">
        <title>Genomic Encyclopedia of Type Strains, Phase IV (KMG-IV): sequencing the most valuable type-strain genomes for metagenomic binning, comparative biology and taxonomic classification.</title>
        <authorList>
            <person name="Goeker M."/>
        </authorList>
    </citation>
    <scope>NUCLEOTIDE SEQUENCE [LARGE SCALE GENOMIC DNA]</scope>
    <source>
        <strain evidence="5 6">DSM 45775</strain>
    </source>
</reference>
<dbReference type="RefSeq" id="WP_133829015.1">
    <property type="nucleotide sequence ID" value="NZ_BAABHR010000003.1"/>
</dbReference>
<dbReference type="AlphaFoldDB" id="A0A4R6UUC9"/>
<sequence length="223" mass="23789">MPRTETATSAPTRRARDAARPGPPPTVLVRPGDEPTAATLLAAAVEVMAASGYHGTSVRDIATAAGTSPAVLYHHYRSKQGLLVMLCDRGLDVLIEATEAALDEAGPDDADKLRAIVGAHVRVHMESQRESLIGNSEIRALEAPGRDLIVAKRDAQQRFFDRVVRDGVRSGAFATPQPDDASRFITTACTGVAAWYRPGGATEADEIVARHQRIALDAVAHRP</sequence>
<proteinExistence type="predicted"/>
<protein>
    <submittedName>
        <fullName evidence="5">TetR family transcriptional regulator</fullName>
    </submittedName>
</protein>
<dbReference type="EMBL" id="SNYO01000009">
    <property type="protein sequence ID" value="TDQ50958.1"/>
    <property type="molecule type" value="Genomic_DNA"/>
</dbReference>
<name>A0A4R6UUC9_9PSEU</name>
<dbReference type="Gene3D" id="1.10.357.10">
    <property type="entry name" value="Tetracycline Repressor, domain 2"/>
    <property type="match status" value="1"/>
</dbReference>
<evidence type="ECO:0000259" key="4">
    <source>
        <dbReference type="PROSITE" id="PS50977"/>
    </source>
</evidence>
<dbReference type="Pfam" id="PF17932">
    <property type="entry name" value="TetR_C_24"/>
    <property type="match status" value="1"/>
</dbReference>
<dbReference type="InterPro" id="IPR001647">
    <property type="entry name" value="HTH_TetR"/>
</dbReference>
<dbReference type="Proteomes" id="UP000295705">
    <property type="component" value="Unassembled WGS sequence"/>
</dbReference>